<dbReference type="PANTHER" id="PTHR46720:SF3">
    <property type="entry name" value="FAD-BINDING DOMAIN-CONTAINING PROTEIN-RELATED"/>
    <property type="match status" value="1"/>
</dbReference>
<dbReference type="SUPFAM" id="SSF54373">
    <property type="entry name" value="FAD-linked reductases, C-terminal domain"/>
    <property type="match status" value="1"/>
</dbReference>
<gene>
    <name evidence="6" type="ORF">D9756_009180</name>
</gene>
<dbReference type="PRINTS" id="PR00420">
    <property type="entry name" value="RNGMNOXGNASE"/>
</dbReference>
<dbReference type="PANTHER" id="PTHR46720">
    <property type="entry name" value="HYDROXYLASE, PUTATIVE (AFU_ORTHOLOGUE AFUA_3G01460)-RELATED"/>
    <property type="match status" value="1"/>
</dbReference>
<dbReference type="InterPro" id="IPR051104">
    <property type="entry name" value="FAD_monoxygenase"/>
</dbReference>
<keyword evidence="4" id="KW-0812">Transmembrane</keyword>
<feature type="transmembrane region" description="Helical" evidence="4">
    <location>
        <begin position="7"/>
        <end position="25"/>
    </location>
</feature>
<keyword evidence="4" id="KW-1133">Transmembrane helix</keyword>
<evidence type="ECO:0000256" key="4">
    <source>
        <dbReference type="SAM" id="Phobius"/>
    </source>
</evidence>
<keyword evidence="2" id="KW-0274">FAD</keyword>
<proteinExistence type="predicted"/>
<dbReference type="GO" id="GO:0016491">
    <property type="term" value="F:oxidoreductase activity"/>
    <property type="evidence" value="ECO:0007669"/>
    <property type="project" value="UniProtKB-KW"/>
</dbReference>
<dbReference type="SUPFAM" id="SSF51905">
    <property type="entry name" value="FAD/NAD(P)-binding domain"/>
    <property type="match status" value="1"/>
</dbReference>
<evidence type="ECO:0000259" key="5">
    <source>
        <dbReference type="Pfam" id="PF01494"/>
    </source>
</evidence>
<dbReference type="OrthoDB" id="417877at2759"/>
<organism evidence="6 7">
    <name type="scientific">Leucocoprinus leucothites</name>
    <dbReference type="NCBI Taxonomy" id="201217"/>
    <lineage>
        <taxon>Eukaryota</taxon>
        <taxon>Fungi</taxon>
        <taxon>Dikarya</taxon>
        <taxon>Basidiomycota</taxon>
        <taxon>Agaricomycotina</taxon>
        <taxon>Agaricomycetes</taxon>
        <taxon>Agaricomycetidae</taxon>
        <taxon>Agaricales</taxon>
        <taxon>Agaricineae</taxon>
        <taxon>Agaricaceae</taxon>
        <taxon>Leucocoprinus</taxon>
    </lineage>
</organism>
<evidence type="ECO:0000256" key="3">
    <source>
        <dbReference type="ARBA" id="ARBA00023002"/>
    </source>
</evidence>
<keyword evidence="4" id="KW-0472">Membrane</keyword>
<name>A0A8H5CZE0_9AGAR</name>
<evidence type="ECO:0000256" key="2">
    <source>
        <dbReference type="ARBA" id="ARBA00022827"/>
    </source>
</evidence>
<dbReference type="InterPro" id="IPR002938">
    <property type="entry name" value="FAD-bd"/>
</dbReference>
<comment type="caution">
    <text evidence="6">The sequence shown here is derived from an EMBL/GenBank/DDBJ whole genome shotgun (WGS) entry which is preliminary data.</text>
</comment>
<dbReference type="Pfam" id="PF01494">
    <property type="entry name" value="FAD_binding_3"/>
    <property type="match status" value="1"/>
</dbReference>
<keyword evidence="7" id="KW-1185">Reference proteome</keyword>
<reference evidence="6 7" key="1">
    <citation type="journal article" date="2020" name="ISME J.">
        <title>Uncovering the hidden diversity of litter-decomposition mechanisms in mushroom-forming fungi.</title>
        <authorList>
            <person name="Floudas D."/>
            <person name="Bentzer J."/>
            <person name="Ahren D."/>
            <person name="Johansson T."/>
            <person name="Persson P."/>
            <person name="Tunlid A."/>
        </authorList>
    </citation>
    <scope>NUCLEOTIDE SEQUENCE [LARGE SCALE GENOMIC DNA]</scope>
    <source>
        <strain evidence="6 7">CBS 146.42</strain>
    </source>
</reference>
<dbReference type="InterPro" id="IPR036188">
    <property type="entry name" value="FAD/NAD-bd_sf"/>
</dbReference>
<sequence>MSEQEKTRIAIVGAGIAGLVLAIGLNEFDKDRRYVIDIYENAPELSEIGAGIMMYPKTLHILEEIGVAETLIPCFDHPPDEIPRVIFEARKADHKPHGKKIMDIIQNGGSLPVHRADLQRSLMTHMPTSDSPTPCTLHLSMCLNDYEDSPTGPVTLHFTNGETRTCDILIGADGIKSTIRKLFLSRLPNPEKYERSMDPVWAGTYAYRGLVSMDELAKVYPGHRLLGLTSSLYISKNKYSVVYPVSGGRGVNIVATTFDKSKENTVREGPWVVQSTEEEFAKDFAGWEDEFQALIKCTKKPMKWALHNLEPFDIFAKGRVFLIGDSAHGMVPHLGAGAGTGVDDSYVLAALLTHSSVPLAPSVKDIESIVDVYNTIRVPRGSGMLKASVDQGHLYYFEGKEFDNYKEGDDVPWDLVLKTGVGIQDNWSWTPSDPRIERRKAEALLEEKQNPRAML</sequence>
<dbReference type="GO" id="GO:0044550">
    <property type="term" value="P:secondary metabolite biosynthetic process"/>
    <property type="evidence" value="ECO:0007669"/>
    <property type="project" value="TreeGrafter"/>
</dbReference>
<dbReference type="Gene3D" id="3.50.50.60">
    <property type="entry name" value="FAD/NAD(P)-binding domain"/>
    <property type="match status" value="1"/>
</dbReference>
<evidence type="ECO:0000256" key="1">
    <source>
        <dbReference type="ARBA" id="ARBA00022630"/>
    </source>
</evidence>
<dbReference type="GO" id="GO:0071949">
    <property type="term" value="F:FAD binding"/>
    <property type="evidence" value="ECO:0007669"/>
    <property type="project" value="InterPro"/>
</dbReference>
<evidence type="ECO:0000313" key="7">
    <source>
        <dbReference type="Proteomes" id="UP000559027"/>
    </source>
</evidence>
<keyword evidence="3" id="KW-0560">Oxidoreductase</keyword>
<evidence type="ECO:0000313" key="6">
    <source>
        <dbReference type="EMBL" id="KAF5349921.1"/>
    </source>
</evidence>
<dbReference type="EMBL" id="JAACJO010000015">
    <property type="protein sequence ID" value="KAF5349921.1"/>
    <property type="molecule type" value="Genomic_DNA"/>
</dbReference>
<dbReference type="Proteomes" id="UP000559027">
    <property type="component" value="Unassembled WGS sequence"/>
</dbReference>
<dbReference type="AlphaFoldDB" id="A0A8H5CZE0"/>
<keyword evidence="1" id="KW-0285">Flavoprotein</keyword>
<accession>A0A8H5CZE0</accession>
<feature type="domain" description="FAD-binding" evidence="5">
    <location>
        <begin position="6"/>
        <end position="354"/>
    </location>
</feature>
<protein>
    <recommendedName>
        <fullName evidence="5">FAD-binding domain-containing protein</fullName>
    </recommendedName>
</protein>